<keyword evidence="2" id="KW-1185">Reference proteome</keyword>
<comment type="caution">
    <text evidence="1">The sequence shown here is derived from an EMBL/GenBank/DDBJ whole genome shotgun (WGS) entry which is preliminary data.</text>
</comment>
<dbReference type="EMBL" id="JAZHXI010000010">
    <property type="protein sequence ID" value="KAL2067079.1"/>
    <property type="molecule type" value="Genomic_DNA"/>
</dbReference>
<protein>
    <submittedName>
        <fullName evidence="1">Uncharacterized protein</fullName>
    </submittedName>
</protein>
<gene>
    <name evidence="1" type="ORF">VTL71DRAFT_1503</name>
</gene>
<evidence type="ECO:0000313" key="1">
    <source>
        <dbReference type="EMBL" id="KAL2067079.1"/>
    </source>
</evidence>
<reference evidence="1 2" key="1">
    <citation type="journal article" date="2024" name="Commun. Biol.">
        <title>Comparative genomic analysis of thermophilic fungi reveals convergent evolutionary adaptations and gene losses.</title>
        <authorList>
            <person name="Steindorff A.S."/>
            <person name="Aguilar-Pontes M.V."/>
            <person name="Robinson A.J."/>
            <person name="Andreopoulos B."/>
            <person name="LaButti K."/>
            <person name="Kuo A."/>
            <person name="Mondo S."/>
            <person name="Riley R."/>
            <person name="Otillar R."/>
            <person name="Haridas S."/>
            <person name="Lipzen A."/>
            <person name="Grimwood J."/>
            <person name="Schmutz J."/>
            <person name="Clum A."/>
            <person name="Reid I.D."/>
            <person name="Moisan M.C."/>
            <person name="Butler G."/>
            <person name="Nguyen T.T.M."/>
            <person name="Dewar K."/>
            <person name="Conant G."/>
            <person name="Drula E."/>
            <person name="Henrissat B."/>
            <person name="Hansel C."/>
            <person name="Singer S."/>
            <person name="Hutchinson M.I."/>
            <person name="de Vries R.P."/>
            <person name="Natvig D.O."/>
            <person name="Powell A.J."/>
            <person name="Tsang A."/>
            <person name="Grigoriev I.V."/>
        </authorList>
    </citation>
    <scope>NUCLEOTIDE SEQUENCE [LARGE SCALE GENOMIC DNA]</scope>
    <source>
        <strain evidence="1 2">CBS 494.80</strain>
    </source>
</reference>
<dbReference type="Proteomes" id="UP001595075">
    <property type="component" value="Unassembled WGS sequence"/>
</dbReference>
<sequence length="11" mass="1254">MLDSEPESLSF</sequence>
<proteinExistence type="predicted"/>
<accession>A0ABR4CB07</accession>
<evidence type="ECO:0000313" key="2">
    <source>
        <dbReference type="Proteomes" id="UP001595075"/>
    </source>
</evidence>
<organism evidence="1 2">
    <name type="scientific">Oculimacula yallundae</name>
    <dbReference type="NCBI Taxonomy" id="86028"/>
    <lineage>
        <taxon>Eukaryota</taxon>
        <taxon>Fungi</taxon>
        <taxon>Dikarya</taxon>
        <taxon>Ascomycota</taxon>
        <taxon>Pezizomycotina</taxon>
        <taxon>Leotiomycetes</taxon>
        <taxon>Helotiales</taxon>
        <taxon>Ploettnerulaceae</taxon>
        <taxon>Oculimacula</taxon>
    </lineage>
</organism>
<name>A0ABR4CB07_9HELO</name>